<feature type="signal peptide" evidence="2">
    <location>
        <begin position="1"/>
        <end position="27"/>
    </location>
</feature>
<accession>A0A218XGI3</accession>
<comment type="caution">
    <text evidence="3">The sequence shown here is derived from an EMBL/GenBank/DDBJ whole genome shotgun (WGS) entry which is preliminary data.</text>
</comment>
<proteinExistence type="predicted"/>
<evidence type="ECO:0000313" key="4">
    <source>
        <dbReference type="EMBL" id="PKI43513.1"/>
    </source>
</evidence>
<evidence type="ECO:0000256" key="1">
    <source>
        <dbReference type="SAM" id="Coils"/>
    </source>
</evidence>
<feature type="coiled-coil region" evidence="1">
    <location>
        <begin position="29"/>
        <end position="56"/>
    </location>
</feature>
<evidence type="ECO:0000313" key="3">
    <source>
        <dbReference type="EMBL" id="OWM84043.1"/>
    </source>
</evidence>
<evidence type="ECO:0000313" key="6">
    <source>
        <dbReference type="Proteomes" id="UP000233551"/>
    </source>
</evidence>
<organism evidence="3 5">
    <name type="scientific">Punica granatum</name>
    <name type="common">Pomegranate</name>
    <dbReference type="NCBI Taxonomy" id="22663"/>
    <lineage>
        <taxon>Eukaryota</taxon>
        <taxon>Viridiplantae</taxon>
        <taxon>Streptophyta</taxon>
        <taxon>Embryophyta</taxon>
        <taxon>Tracheophyta</taxon>
        <taxon>Spermatophyta</taxon>
        <taxon>Magnoliopsida</taxon>
        <taxon>eudicotyledons</taxon>
        <taxon>Gunneridae</taxon>
        <taxon>Pentapetalae</taxon>
        <taxon>rosids</taxon>
        <taxon>malvids</taxon>
        <taxon>Myrtales</taxon>
        <taxon>Lythraceae</taxon>
        <taxon>Punica</taxon>
    </lineage>
</organism>
<dbReference type="Proteomes" id="UP000197138">
    <property type="component" value="Unassembled WGS sequence"/>
</dbReference>
<reference evidence="3" key="2">
    <citation type="submission" date="2017-06" db="EMBL/GenBank/DDBJ databases">
        <title>The pomegranate genome and the genomics of punicalagin biosynthesis.</title>
        <authorList>
            <person name="Xu C."/>
        </authorList>
    </citation>
    <scope>NUCLEOTIDE SEQUENCE [LARGE SCALE GENOMIC DNA]</scope>
    <source>
        <tissue evidence="3">Fresh leaf</tissue>
    </source>
</reference>
<keyword evidence="6" id="KW-1185">Reference proteome</keyword>
<keyword evidence="2" id="KW-0732">Signal</keyword>
<dbReference type="EMBL" id="PGOL01003046">
    <property type="protein sequence ID" value="PKI43513.1"/>
    <property type="molecule type" value="Genomic_DNA"/>
</dbReference>
<sequence>MLFRWGTLRWAPLVALVLALMTWVDYGAYGCWVEEYEELEAESQATERQRNRKAKVDDSSSSYKAKIADVNAKKWFCNGMVTKVAREVQESFRLPHD</sequence>
<dbReference type="EMBL" id="MTKT01001802">
    <property type="protein sequence ID" value="OWM84043.1"/>
    <property type="molecule type" value="Genomic_DNA"/>
</dbReference>
<feature type="chain" id="PRO_5014071976" evidence="2">
    <location>
        <begin position="28"/>
        <end position="97"/>
    </location>
</feature>
<reference evidence="4 6" key="3">
    <citation type="submission" date="2017-11" db="EMBL/GenBank/DDBJ databases">
        <title>De-novo sequencing of pomegranate (Punica granatum L.) genome.</title>
        <authorList>
            <person name="Akparov Z."/>
            <person name="Amiraslanov A."/>
            <person name="Hajiyeva S."/>
            <person name="Abbasov M."/>
            <person name="Kaur K."/>
            <person name="Hamwieh A."/>
            <person name="Solovyev V."/>
            <person name="Salamov A."/>
            <person name="Braich B."/>
            <person name="Kosarev P."/>
            <person name="Mahmoud A."/>
            <person name="Hajiyev E."/>
            <person name="Babayeva S."/>
            <person name="Izzatullayeva V."/>
            <person name="Mammadov A."/>
            <person name="Mammadov A."/>
            <person name="Sharifova S."/>
            <person name="Ojaghi J."/>
            <person name="Eynullazada K."/>
            <person name="Bayramov B."/>
            <person name="Abdulazimova A."/>
            <person name="Shahmuradov I."/>
        </authorList>
    </citation>
    <scope>NUCLEOTIDE SEQUENCE [LARGE SCALE GENOMIC DNA]</scope>
    <source>
        <strain evidence="4">AG2017</strain>
        <strain evidence="6">cv. AG2017</strain>
        <tissue evidence="4">Leaf</tissue>
    </source>
</reference>
<evidence type="ECO:0000256" key="2">
    <source>
        <dbReference type="SAM" id="SignalP"/>
    </source>
</evidence>
<reference evidence="5" key="1">
    <citation type="journal article" date="2017" name="Plant J.">
        <title>The pomegranate (Punica granatum L.) genome and the genomics of punicalagin biosynthesis.</title>
        <authorList>
            <person name="Qin G."/>
            <person name="Xu C."/>
            <person name="Ming R."/>
            <person name="Tang H."/>
            <person name="Guyot R."/>
            <person name="Kramer E.M."/>
            <person name="Hu Y."/>
            <person name="Yi X."/>
            <person name="Qi Y."/>
            <person name="Xu X."/>
            <person name="Gao Z."/>
            <person name="Pan H."/>
            <person name="Jian J."/>
            <person name="Tian Y."/>
            <person name="Yue Z."/>
            <person name="Xu Y."/>
        </authorList>
    </citation>
    <scope>NUCLEOTIDE SEQUENCE [LARGE SCALE GENOMIC DNA]</scope>
    <source>
        <strain evidence="5">cv. Dabenzi</strain>
    </source>
</reference>
<name>A0A218XGI3_PUNGR</name>
<dbReference type="Proteomes" id="UP000233551">
    <property type="component" value="Unassembled WGS sequence"/>
</dbReference>
<protein>
    <submittedName>
        <fullName evidence="3">Uncharacterized protein</fullName>
    </submittedName>
</protein>
<evidence type="ECO:0000313" key="5">
    <source>
        <dbReference type="Proteomes" id="UP000197138"/>
    </source>
</evidence>
<keyword evidence="1" id="KW-0175">Coiled coil</keyword>
<dbReference type="AlphaFoldDB" id="A0A218XGI3"/>
<gene>
    <name evidence="3" type="ORF">CDL15_Pgr009289</name>
    <name evidence="4" type="ORF">CRG98_036115</name>
</gene>